<comment type="caution">
    <text evidence="11">The sequence shown here is derived from an EMBL/GenBank/DDBJ whole genome shotgun (WGS) entry which is preliminary data.</text>
</comment>
<evidence type="ECO:0000313" key="11">
    <source>
        <dbReference type="EMBL" id="GFK93130.1"/>
    </source>
</evidence>
<dbReference type="InterPro" id="IPR004358">
    <property type="entry name" value="Sig_transdc_His_kin-like_C"/>
</dbReference>
<feature type="transmembrane region" description="Helical" evidence="9">
    <location>
        <begin position="12"/>
        <end position="32"/>
    </location>
</feature>
<keyword evidence="3" id="KW-0597">Phosphoprotein</keyword>
<keyword evidence="4 11" id="KW-0808">Transferase</keyword>
<dbReference type="SUPFAM" id="SSF47384">
    <property type="entry name" value="Homodimeric domain of signal transducing histidine kinase"/>
    <property type="match status" value="1"/>
</dbReference>
<keyword evidence="7" id="KW-0067">ATP-binding</keyword>
<dbReference type="EC" id="2.7.13.3" evidence="2"/>
<comment type="catalytic activity">
    <reaction evidence="1">
        <text>ATP + protein L-histidine = ADP + protein N-phospho-L-histidine.</text>
        <dbReference type="EC" id="2.7.13.3"/>
    </reaction>
</comment>
<keyword evidence="9" id="KW-0472">Membrane</keyword>
<dbReference type="PRINTS" id="PR00344">
    <property type="entry name" value="BCTRLSENSOR"/>
</dbReference>
<keyword evidence="9" id="KW-0812">Transmembrane</keyword>
<dbReference type="InterPro" id="IPR005467">
    <property type="entry name" value="His_kinase_dom"/>
</dbReference>
<evidence type="ECO:0000256" key="4">
    <source>
        <dbReference type="ARBA" id="ARBA00022679"/>
    </source>
</evidence>
<dbReference type="Proteomes" id="UP000494245">
    <property type="component" value="Unassembled WGS sequence"/>
</dbReference>
<proteinExistence type="predicted"/>
<organism evidence="11 12">
    <name type="scientific">Fundidesulfovibrio magnetotacticus</name>
    <dbReference type="NCBI Taxonomy" id="2730080"/>
    <lineage>
        <taxon>Bacteria</taxon>
        <taxon>Pseudomonadati</taxon>
        <taxon>Thermodesulfobacteriota</taxon>
        <taxon>Desulfovibrionia</taxon>
        <taxon>Desulfovibrionales</taxon>
        <taxon>Desulfovibrionaceae</taxon>
        <taxon>Fundidesulfovibrio</taxon>
    </lineage>
</organism>
<evidence type="ECO:0000256" key="7">
    <source>
        <dbReference type="ARBA" id="ARBA00022840"/>
    </source>
</evidence>
<dbReference type="EMBL" id="BLTE01000003">
    <property type="protein sequence ID" value="GFK93130.1"/>
    <property type="molecule type" value="Genomic_DNA"/>
</dbReference>
<keyword evidence="9" id="KW-1133">Transmembrane helix</keyword>
<feature type="domain" description="Histidine kinase" evidence="10">
    <location>
        <begin position="595"/>
        <end position="802"/>
    </location>
</feature>
<dbReference type="Gene3D" id="3.30.450.20">
    <property type="entry name" value="PAS domain"/>
    <property type="match status" value="1"/>
</dbReference>
<keyword evidence="8" id="KW-0902">Two-component regulatory system</keyword>
<evidence type="ECO:0000256" key="1">
    <source>
        <dbReference type="ARBA" id="ARBA00000085"/>
    </source>
</evidence>
<keyword evidence="6 11" id="KW-0418">Kinase</keyword>
<dbReference type="GO" id="GO:0000155">
    <property type="term" value="F:phosphorelay sensor kinase activity"/>
    <property type="evidence" value="ECO:0007669"/>
    <property type="project" value="InterPro"/>
</dbReference>
<keyword evidence="12" id="KW-1185">Reference proteome</keyword>
<dbReference type="InterPro" id="IPR021796">
    <property type="entry name" value="Tll0287-like_dom"/>
</dbReference>
<evidence type="ECO:0000259" key="10">
    <source>
        <dbReference type="PROSITE" id="PS50109"/>
    </source>
</evidence>
<evidence type="ECO:0000256" key="5">
    <source>
        <dbReference type="ARBA" id="ARBA00022741"/>
    </source>
</evidence>
<dbReference type="SMART" id="SM00387">
    <property type="entry name" value="HATPase_c"/>
    <property type="match status" value="1"/>
</dbReference>
<dbReference type="Pfam" id="PF00512">
    <property type="entry name" value="HisKA"/>
    <property type="match status" value="1"/>
</dbReference>
<evidence type="ECO:0000256" key="8">
    <source>
        <dbReference type="ARBA" id="ARBA00023012"/>
    </source>
</evidence>
<evidence type="ECO:0000256" key="2">
    <source>
        <dbReference type="ARBA" id="ARBA00012438"/>
    </source>
</evidence>
<dbReference type="SUPFAM" id="SSF55874">
    <property type="entry name" value="ATPase domain of HSP90 chaperone/DNA topoisomerase II/histidine kinase"/>
    <property type="match status" value="1"/>
</dbReference>
<evidence type="ECO:0000256" key="9">
    <source>
        <dbReference type="SAM" id="Phobius"/>
    </source>
</evidence>
<dbReference type="RefSeq" id="WP_173081867.1">
    <property type="nucleotide sequence ID" value="NZ_BLTE01000003.1"/>
</dbReference>
<dbReference type="InterPro" id="IPR036890">
    <property type="entry name" value="HATPase_C_sf"/>
</dbReference>
<sequence length="811" mass="87339">MRFPRPRNLQTKFILGLAAIMAVIGVFFVYLLQQYLRETLENEARGKAQVILRGVESLHVYVQDNLRPVISGALLEDKGLLEAMSCTALARAAMAPTGPEGREDFGFRRVALGARSPDLEARGLEREFIARFQADPDREWDEAILMEGGKQYMVLAQPVRYQGFCLRCHGDPAMAPKELVEAFGPERGFNRKEGELAGAHVVRLPMEATVARIQGATLGFVLMFSLGAIFLFATIYVFFNRLVVHNLRRGLEVMGRHFPEAAQAASAPQALPAGLPRDEIEQMLHSMGHFAESLRQARAQLQSYAATLEDRVEERTEGLAREAEERRADVGLFVSLLDGLNRTRDRKEILEGCLGLIARRFRARRATYCCAMALGQAFSWPREAPATPMPHAWERMAARGAFESRGGQAFVPVQTSGATQGLLALSWPEGQAPAPMPVDVLMAVGQQLGVVIENMDALDSLLRQNGLLQAVFEGIADPVVLLDGRGQVVLANASAQGLALPGGGVAGSGAAVLCDALGIRSGRTLPAAVLSGPAVREVVLPGERTFLVSLYPLPDFMDRGGRLVAYAREVTQERRMRELAQQNEKLLAVGRLAAGLAHEINNPLGVILFYAELLKGLPGLGQGREDVDVIVRHTRQAQKVLRDLLDFVRPKKGVAGPCDLAETARRTVNVYHAQAAAEGKEMTLDATPDLPPVNADAAALEQILSNLLINALDAVAPGKGAIAVSVALEDGQAVLRVADNGPGIPKDTLGRIFDPFFTTKEVGKGTGLGLAVVYGLVNDMGGSVEAQSPGGALFTVRLPLAGEREDAHAAA</sequence>
<dbReference type="AlphaFoldDB" id="A0A6V8LQ82"/>
<dbReference type="PANTHER" id="PTHR43065">
    <property type="entry name" value="SENSOR HISTIDINE KINASE"/>
    <property type="match status" value="1"/>
</dbReference>
<evidence type="ECO:0000256" key="3">
    <source>
        <dbReference type="ARBA" id="ARBA00022553"/>
    </source>
</evidence>
<dbReference type="GO" id="GO:0005524">
    <property type="term" value="F:ATP binding"/>
    <property type="evidence" value="ECO:0007669"/>
    <property type="project" value="UniProtKB-KW"/>
</dbReference>
<gene>
    <name evidence="11" type="primary">kinE_7</name>
    <name evidence="11" type="ORF">NNJEOMEG_00960</name>
</gene>
<feature type="transmembrane region" description="Helical" evidence="9">
    <location>
        <begin position="218"/>
        <end position="239"/>
    </location>
</feature>
<evidence type="ECO:0000256" key="6">
    <source>
        <dbReference type="ARBA" id="ARBA00022777"/>
    </source>
</evidence>
<dbReference type="InterPro" id="IPR003594">
    <property type="entry name" value="HATPase_dom"/>
</dbReference>
<reference evidence="11 12" key="2">
    <citation type="submission" date="2020-05" db="EMBL/GenBank/DDBJ databases">
        <title>Draft genome sequence of Desulfovibrio sp. strainFSS-1.</title>
        <authorList>
            <person name="Shimoshige H."/>
            <person name="Kobayashi H."/>
            <person name="Maekawa T."/>
        </authorList>
    </citation>
    <scope>NUCLEOTIDE SEQUENCE [LARGE SCALE GENOMIC DNA]</scope>
    <source>
        <strain evidence="11 12">SIID29052-01</strain>
    </source>
</reference>
<accession>A0A6V8LQ82</accession>
<dbReference type="PROSITE" id="PS50109">
    <property type="entry name" value="HIS_KIN"/>
    <property type="match status" value="1"/>
</dbReference>
<reference evidence="11 12" key="1">
    <citation type="submission" date="2020-04" db="EMBL/GenBank/DDBJ databases">
        <authorList>
            <consortium name="Desulfovibrio sp. FSS-1 genome sequencing consortium"/>
            <person name="Shimoshige H."/>
            <person name="Kobayashi H."/>
            <person name="Maekawa T."/>
        </authorList>
    </citation>
    <scope>NUCLEOTIDE SEQUENCE [LARGE SCALE GENOMIC DNA]</scope>
    <source>
        <strain evidence="11 12">SIID29052-01</strain>
    </source>
</reference>
<protein>
    <recommendedName>
        <fullName evidence="2">histidine kinase</fullName>
        <ecNumber evidence="2">2.7.13.3</ecNumber>
    </recommendedName>
</protein>
<dbReference type="InterPro" id="IPR003661">
    <property type="entry name" value="HisK_dim/P_dom"/>
</dbReference>
<dbReference type="Gene3D" id="1.10.287.130">
    <property type="match status" value="1"/>
</dbReference>
<name>A0A6V8LQ82_9BACT</name>
<dbReference type="CDD" id="cd00082">
    <property type="entry name" value="HisKA"/>
    <property type="match status" value="1"/>
</dbReference>
<dbReference type="Gene3D" id="3.30.565.10">
    <property type="entry name" value="Histidine kinase-like ATPase, C-terminal domain"/>
    <property type="match status" value="1"/>
</dbReference>
<dbReference type="Pfam" id="PF02518">
    <property type="entry name" value="HATPase_c"/>
    <property type="match status" value="1"/>
</dbReference>
<dbReference type="Pfam" id="PF11845">
    <property type="entry name" value="Tll0287-like"/>
    <property type="match status" value="1"/>
</dbReference>
<keyword evidence="5" id="KW-0547">Nucleotide-binding</keyword>
<dbReference type="PANTHER" id="PTHR43065:SF10">
    <property type="entry name" value="PEROXIDE STRESS-ACTIVATED HISTIDINE KINASE MAK3"/>
    <property type="match status" value="1"/>
</dbReference>
<dbReference type="InterPro" id="IPR036097">
    <property type="entry name" value="HisK_dim/P_sf"/>
</dbReference>
<evidence type="ECO:0000313" key="12">
    <source>
        <dbReference type="Proteomes" id="UP000494245"/>
    </source>
</evidence>
<dbReference type="SMART" id="SM00388">
    <property type="entry name" value="HisKA"/>
    <property type="match status" value="1"/>
</dbReference>